<reference evidence="3" key="1">
    <citation type="journal article" date="2002" name="J. Exp. Biol.">
        <title>Exploring the sialome of the tick Ixodes scapularis.</title>
        <authorList>
            <person name="Valenzuela J.G."/>
            <person name="Francischetti I.M."/>
            <person name="Pham V.M."/>
            <person name="Garfield M.K."/>
            <person name="Mather T.N."/>
            <person name="Ribeiro J.M."/>
        </authorList>
    </citation>
    <scope>NUCLEOTIDE SEQUENCE</scope>
    <source>
        <strain evidence="3">Rhode Island</strain>
        <tissue evidence="3">Salivary gland</tissue>
    </source>
</reference>
<keyword evidence="2" id="KW-0732">Signal</keyword>
<sequence>MKATLIAICFLAAVTFSMGETHGSSTPCPTAPGEDCNPGSRLQGPSNPSGPNQP</sequence>
<evidence type="ECO:0000313" key="3">
    <source>
        <dbReference type="EMBL" id="AAM93616.1"/>
    </source>
</evidence>
<proteinExistence type="evidence at transcript level"/>
<feature type="region of interest" description="Disordered" evidence="1">
    <location>
        <begin position="20"/>
        <end position="54"/>
    </location>
</feature>
<feature type="compositionally biased region" description="Polar residues" evidence="1">
    <location>
        <begin position="43"/>
        <end position="54"/>
    </location>
</feature>
<dbReference type="EMBL" id="AF483694">
    <property type="protein sequence ID" value="AAM93616.1"/>
    <property type="molecule type" value="mRNA"/>
</dbReference>
<evidence type="ECO:0000256" key="1">
    <source>
        <dbReference type="SAM" id="MobiDB-lite"/>
    </source>
</evidence>
<evidence type="ECO:0000256" key="2">
    <source>
        <dbReference type="SAM" id="SignalP"/>
    </source>
</evidence>
<feature type="signal peptide" evidence="2">
    <location>
        <begin position="1"/>
        <end position="19"/>
    </location>
</feature>
<feature type="chain" id="PRO_5004312755" evidence="2">
    <location>
        <begin position="20"/>
        <end position="54"/>
    </location>
</feature>
<protein>
    <submittedName>
        <fullName evidence="3">Putative secreted protein</fullName>
    </submittedName>
</protein>
<organism evidence="3">
    <name type="scientific">Ixodes scapularis</name>
    <name type="common">Black-legged tick</name>
    <name type="synonym">Deer tick</name>
    <dbReference type="NCBI Taxonomy" id="6945"/>
    <lineage>
        <taxon>Eukaryota</taxon>
        <taxon>Metazoa</taxon>
        <taxon>Ecdysozoa</taxon>
        <taxon>Arthropoda</taxon>
        <taxon>Chelicerata</taxon>
        <taxon>Arachnida</taxon>
        <taxon>Acari</taxon>
        <taxon>Parasitiformes</taxon>
        <taxon>Ixodida</taxon>
        <taxon>Ixodoidea</taxon>
        <taxon>Ixodidae</taxon>
        <taxon>Ixodinae</taxon>
        <taxon>Ixodes</taxon>
    </lineage>
</organism>
<accession>Q8MVE6</accession>
<dbReference type="AlphaFoldDB" id="Q8MVE6"/>
<name>Q8MVE6_IXOSC</name>